<dbReference type="GO" id="GO:0006189">
    <property type="term" value="P:'de novo' IMP biosynthetic process"/>
    <property type="evidence" value="ECO:0007669"/>
    <property type="project" value="UniProtKB-UniRule"/>
</dbReference>
<dbReference type="Pfam" id="PF00156">
    <property type="entry name" value="Pribosyltran"/>
    <property type="match status" value="1"/>
</dbReference>
<dbReference type="InterPro" id="IPR017932">
    <property type="entry name" value="GATase_2_dom"/>
</dbReference>
<evidence type="ECO:0000256" key="9">
    <source>
        <dbReference type="PIRSR" id="PIRSR000485-1"/>
    </source>
</evidence>
<protein>
    <recommendedName>
        <fullName evidence="7">Amidophosphoribosyltransferase</fullName>
        <shortName evidence="7">ATase</shortName>
        <ecNumber evidence="7">2.4.2.14</ecNumber>
    </recommendedName>
    <alternativeName>
        <fullName evidence="7">Glutamine phosphoribosylpyrophosphate amidotransferase</fullName>
        <shortName evidence="7">GPATase</shortName>
    </alternativeName>
</protein>
<keyword evidence="3 7" id="KW-0328">Glycosyltransferase</keyword>
<sequence>MCGIVGVISKTPVNQMIYDALLLLQHRGQDAAGIVTMQGTRCFMHKARGMVRDVFRTRNMRALPGTVGLGQVRYPTAGNAYSEEEAQPFYVNAPFGIVLVHNGNLTNAAALKKELFDVDRRHINTSSDTEVLINVLAHELDAATSGKALTPDAVFAAVAAVHKRLKGSYAVIALIAGHGLLAFRDPYGIRPLSFGAGGDADDREVIVASESVAIVGSGHAVTRDVVPGEAIFIDLDGKVHARQCAERPMLKPCMFEYVYLARPDSVMDGVSVYQARLNLGETLAQRVISTIPPKDIDVVIPIPESSRPSAMQLAQRIGKPYREGFVKNRYVGRTFIMPGQEVRKKSVRQKLNAIEVEFRNRNVLLVDDSIVRGTTSREIVQMAREAGARKVYLASAAPPVRFPNVYGIDMPTANELIAHERSIEEIRAFIGADALIYQDVEAMKRVVHKLNPALDGFEASCFDGVYVTGDVSPADVAALAAGRTQQHDGADGIAGAEGPNPDEMASGDAADRSRLALQNATELA</sequence>
<dbReference type="GO" id="GO:0004044">
    <property type="term" value="F:amidophosphoribosyltransferase activity"/>
    <property type="evidence" value="ECO:0007669"/>
    <property type="project" value="UniProtKB-UniRule"/>
</dbReference>
<organism evidence="13 14">
    <name type="scientific">Piscinibacter koreensis</name>
    <dbReference type="NCBI Taxonomy" id="2742824"/>
    <lineage>
        <taxon>Bacteria</taxon>
        <taxon>Pseudomonadati</taxon>
        <taxon>Pseudomonadota</taxon>
        <taxon>Betaproteobacteria</taxon>
        <taxon>Burkholderiales</taxon>
        <taxon>Sphaerotilaceae</taxon>
        <taxon>Piscinibacter</taxon>
    </lineage>
</organism>
<evidence type="ECO:0000313" key="14">
    <source>
        <dbReference type="Proteomes" id="UP000529637"/>
    </source>
</evidence>
<dbReference type="SUPFAM" id="SSF53271">
    <property type="entry name" value="PRTase-like"/>
    <property type="match status" value="1"/>
</dbReference>
<evidence type="ECO:0000256" key="4">
    <source>
        <dbReference type="ARBA" id="ARBA00022679"/>
    </source>
</evidence>
<evidence type="ECO:0000256" key="11">
    <source>
        <dbReference type="SAM" id="MobiDB-lite"/>
    </source>
</evidence>
<dbReference type="EMBL" id="JABWMJ010000002">
    <property type="protein sequence ID" value="NUZ05192.1"/>
    <property type="molecule type" value="Genomic_DNA"/>
</dbReference>
<evidence type="ECO:0000256" key="8">
    <source>
        <dbReference type="PIRNR" id="PIRNR000485"/>
    </source>
</evidence>
<dbReference type="InterPro" id="IPR005854">
    <property type="entry name" value="PurF"/>
</dbReference>
<comment type="function">
    <text evidence="7">Catalyzes the formation of phosphoribosylamine from phosphoribosylpyrophosphate (PRPP) and glutamine.</text>
</comment>
<dbReference type="EC" id="2.4.2.14" evidence="7"/>
<dbReference type="SUPFAM" id="SSF56235">
    <property type="entry name" value="N-terminal nucleophile aminohydrolases (Ntn hydrolases)"/>
    <property type="match status" value="1"/>
</dbReference>
<dbReference type="AlphaFoldDB" id="A0A7Y6TVR1"/>
<evidence type="ECO:0000256" key="3">
    <source>
        <dbReference type="ARBA" id="ARBA00022676"/>
    </source>
</evidence>
<keyword evidence="6 7" id="KW-0315">Glutamine amidotransferase</keyword>
<evidence type="ECO:0000259" key="12">
    <source>
        <dbReference type="PROSITE" id="PS51278"/>
    </source>
</evidence>
<comment type="similarity">
    <text evidence="2 7 8">In the C-terminal section; belongs to the purine/pyrimidine phosphoribosyltransferase family.</text>
</comment>
<keyword evidence="14" id="KW-1185">Reference proteome</keyword>
<evidence type="ECO:0000256" key="2">
    <source>
        <dbReference type="ARBA" id="ARBA00010138"/>
    </source>
</evidence>
<evidence type="ECO:0000256" key="7">
    <source>
        <dbReference type="HAMAP-Rule" id="MF_01931"/>
    </source>
</evidence>
<feature type="binding site" evidence="7 10">
    <location>
        <position position="367"/>
    </location>
    <ligand>
        <name>Mg(2+)</name>
        <dbReference type="ChEBI" id="CHEBI:18420"/>
    </ligand>
</feature>
<dbReference type="InterPro" id="IPR000836">
    <property type="entry name" value="PRTase_dom"/>
</dbReference>
<dbReference type="NCBIfam" id="TIGR01134">
    <property type="entry name" value="purF"/>
    <property type="match status" value="1"/>
</dbReference>
<feature type="binding site" evidence="7 10">
    <location>
        <position position="368"/>
    </location>
    <ligand>
        <name>Mg(2+)</name>
        <dbReference type="ChEBI" id="CHEBI:18420"/>
    </ligand>
</feature>
<feature type="domain" description="Glutamine amidotransferase type-2" evidence="12">
    <location>
        <begin position="2"/>
        <end position="236"/>
    </location>
</feature>
<comment type="caution">
    <text evidence="7">Lacks conserved residue(s) required for the propagation of feature annotation.</text>
</comment>
<evidence type="ECO:0000256" key="10">
    <source>
        <dbReference type="PIRSR" id="PIRSR000485-2"/>
    </source>
</evidence>
<dbReference type="GO" id="GO:0000287">
    <property type="term" value="F:magnesium ion binding"/>
    <property type="evidence" value="ECO:0007669"/>
    <property type="project" value="UniProtKB-UniRule"/>
</dbReference>
<evidence type="ECO:0000256" key="5">
    <source>
        <dbReference type="ARBA" id="ARBA00022755"/>
    </source>
</evidence>
<dbReference type="InterPro" id="IPR029055">
    <property type="entry name" value="Ntn_hydrolases_N"/>
</dbReference>
<evidence type="ECO:0000313" key="13">
    <source>
        <dbReference type="EMBL" id="NUZ05192.1"/>
    </source>
</evidence>
<dbReference type="RefSeq" id="WP_176066853.1">
    <property type="nucleotide sequence ID" value="NZ_JABWMJ010000002.1"/>
</dbReference>
<dbReference type="Gene3D" id="3.60.20.10">
    <property type="entry name" value="Glutamine Phosphoribosylpyrophosphate, subunit 1, domain 1"/>
    <property type="match status" value="1"/>
</dbReference>
<comment type="cofactor">
    <cofactor evidence="7 10">
        <name>Mg(2+)</name>
        <dbReference type="ChEBI" id="CHEBI:18420"/>
    </cofactor>
    <text evidence="7 10">Binds 1 Mg(2+) ion per subunit.</text>
</comment>
<dbReference type="InterPro" id="IPR029057">
    <property type="entry name" value="PRTase-like"/>
</dbReference>
<feature type="active site" description="Nucleophile" evidence="7 9">
    <location>
        <position position="2"/>
    </location>
</feature>
<feature type="region of interest" description="Disordered" evidence="11">
    <location>
        <begin position="487"/>
        <end position="512"/>
    </location>
</feature>
<evidence type="ECO:0000256" key="6">
    <source>
        <dbReference type="ARBA" id="ARBA00022962"/>
    </source>
</evidence>
<comment type="caution">
    <text evidence="13">The sequence shown here is derived from an EMBL/GenBank/DDBJ whole genome shotgun (WGS) entry which is preliminary data.</text>
</comment>
<dbReference type="PIRSF" id="PIRSF000485">
    <property type="entry name" value="Amd_phspho_trans"/>
    <property type="match status" value="1"/>
</dbReference>
<keyword evidence="4 7" id="KW-0808">Transferase</keyword>
<dbReference type="InterPro" id="IPR035584">
    <property type="entry name" value="PurF_N"/>
</dbReference>
<dbReference type="Gene3D" id="3.40.50.2020">
    <property type="match status" value="1"/>
</dbReference>
<keyword evidence="7 10" id="KW-0479">Metal-binding</keyword>
<dbReference type="GO" id="GO:0009113">
    <property type="term" value="P:purine nucleobase biosynthetic process"/>
    <property type="evidence" value="ECO:0007669"/>
    <property type="project" value="UniProtKB-UniRule"/>
</dbReference>
<keyword evidence="7 10" id="KW-0460">Magnesium</keyword>
<comment type="pathway">
    <text evidence="1 7 8">Purine metabolism; IMP biosynthesis via de novo pathway; N(1)-(5-phospho-D-ribosyl)glycinamide from 5-phospho-alpha-D-ribose 1-diphosphate: step 1/2.</text>
</comment>
<feature type="binding site" evidence="7 10">
    <location>
        <position position="305"/>
    </location>
    <ligand>
        <name>Mg(2+)</name>
        <dbReference type="ChEBI" id="CHEBI:18420"/>
    </ligand>
</feature>
<dbReference type="PANTHER" id="PTHR11907">
    <property type="entry name" value="AMIDOPHOSPHORIBOSYLTRANSFERASE"/>
    <property type="match status" value="1"/>
</dbReference>
<dbReference type="CDD" id="cd00715">
    <property type="entry name" value="GPATase_N"/>
    <property type="match status" value="1"/>
</dbReference>
<accession>A0A7Y6TVR1</accession>
<dbReference type="PROSITE" id="PS51278">
    <property type="entry name" value="GATASE_TYPE_2"/>
    <property type="match status" value="1"/>
</dbReference>
<dbReference type="CDD" id="cd06223">
    <property type="entry name" value="PRTases_typeI"/>
    <property type="match status" value="1"/>
</dbReference>
<dbReference type="Proteomes" id="UP000529637">
    <property type="component" value="Unassembled WGS sequence"/>
</dbReference>
<comment type="catalytic activity">
    <reaction evidence="7 8">
        <text>5-phospho-beta-D-ribosylamine + L-glutamate + diphosphate = 5-phospho-alpha-D-ribose 1-diphosphate + L-glutamine + H2O</text>
        <dbReference type="Rhea" id="RHEA:14905"/>
        <dbReference type="ChEBI" id="CHEBI:15377"/>
        <dbReference type="ChEBI" id="CHEBI:29985"/>
        <dbReference type="ChEBI" id="CHEBI:33019"/>
        <dbReference type="ChEBI" id="CHEBI:58017"/>
        <dbReference type="ChEBI" id="CHEBI:58359"/>
        <dbReference type="ChEBI" id="CHEBI:58681"/>
        <dbReference type="EC" id="2.4.2.14"/>
    </reaction>
</comment>
<evidence type="ECO:0000256" key="1">
    <source>
        <dbReference type="ARBA" id="ARBA00005209"/>
    </source>
</evidence>
<dbReference type="UniPathway" id="UPA00074">
    <property type="reaction ID" value="UER00124"/>
</dbReference>
<reference evidence="13 14" key="1">
    <citation type="submission" date="2020-06" db="EMBL/GenBank/DDBJ databases">
        <title>Schlegella sp. ID0723 isolated from air conditioner.</title>
        <authorList>
            <person name="Kim D.Y."/>
            <person name="Kim D.-U."/>
        </authorList>
    </citation>
    <scope>NUCLEOTIDE SEQUENCE [LARGE SCALE GENOMIC DNA]</scope>
    <source>
        <strain evidence="13 14">ID0723</strain>
    </source>
</reference>
<gene>
    <name evidence="7 13" type="primary">purF</name>
    <name evidence="13" type="ORF">HQN59_05395</name>
</gene>
<name>A0A7Y6TVR1_9BURK</name>
<keyword evidence="5 7" id="KW-0658">Purine biosynthesis</keyword>
<dbReference type="Pfam" id="PF13522">
    <property type="entry name" value="GATase_6"/>
    <property type="match status" value="1"/>
</dbReference>
<proteinExistence type="inferred from homology"/>
<dbReference type="HAMAP" id="MF_01931">
    <property type="entry name" value="PurF"/>
    <property type="match status" value="1"/>
</dbReference>